<comment type="caution">
    <text evidence="1">The sequence shown here is derived from an EMBL/GenBank/DDBJ whole genome shotgun (WGS) entry which is preliminary data.</text>
</comment>
<name>A0A6G0MSB1_9STRA</name>
<evidence type="ECO:0000313" key="2">
    <source>
        <dbReference type="Proteomes" id="UP000476176"/>
    </source>
</evidence>
<proteinExistence type="predicted"/>
<evidence type="ECO:0000313" key="1">
    <source>
        <dbReference type="EMBL" id="KAE9179648.1"/>
    </source>
</evidence>
<dbReference type="Proteomes" id="UP000476176">
    <property type="component" value="Unassembled WGS sequence"/>
</dbReference>
<dbReference type="AlphaFoldDB" id="A0A6G0MSB1"/>
<organism evidence="1 2">
    <name type="scientific">Phytophthora fragariae</name>
    <dbReference type="NCBI Taxonomy" id="53985"/>
    <lineage>
        <taxon>Eukaryota</taxon>
        <taxon>Sar</taxon>
        <taxon>Stramenopiles</taxon>
        <taxon>Oomycota</taxon>
        <taxon>Peronosporomycetes</taxon>
        <taxon>Peronosporales</taxon>
        <taxon>Peronosporaceae</taxon>
        <taxon>Phytophthora</taxon>
    </lineage>
</organism>
<reference evidence="1 2" key="1">
    <citation type="submission" date="2018-09" db="EMBL/GenBank/DDBJ databases">
        <title>Genomic investigation of the strawberry pathogen Phytophthora fragariae indicates pathogenicity is determined by transcriptional variation in three key races.</title>
        <authorList>
            <person name="Adams T.M."/>
            <person name="Armitage A.D."/>
            <person name="Sobczyk M.K."/>
            <person name="Bates H.J."/>
            <person name="Dunwell J.M."/>
            <person name="Nellist C.F."/>
            <person name="Harrison R.J."/>
        </authorList>
    </citation>
    <scope>NUCLEOTIDE SEQUENCE [LARGE SCALE GENOMIC DNA]</scope>
    <source>
        <strain evidence="1 2">BC-23</strain>
    </source>
</reference>
<gene>
    <name evidence="1" type="ORF">PF004_g25084</name>
</gene>
<accession>A0A6G0MSB1</accession>
<dbReference type="EMBL" id="QXGC01002990">
    <property type="protein sequence ID" value="KAE9179648.1"/>
    <property type="molecule type" value="Genomic_DNA"/>
</dbReference>
<sequence>MEGTMVESIFGDDEVKVTLTIKLGEPPSDVDSIVSSEQEMCWTEKDVYLKPGSNTKQRDFTKISADMFDANIIKAWRDAQRRDISAEDFYLLVSRTRDEGQPSTH</sequence>
<protein>
    <submittedName>
        <fullName evidence="1">Uncharacterized protein</fullName>
    </submittedName>
</protein>